<dbReference type="GO" id="GO:0004888">
    <property type="term" value="F:transmembrane signaling receptor activity"/>
    <property type="evidence" value="ECO:0007669"/>
    <property type="project" value="InterPro"/>
</dbReference>
<keyword evidence="4" id="KW-1185">Reference proteome</keyword>
<dbReference type="GO" id="GO:0016020">
    <property type="term" value="C:membrane"/>
    <property type="evidence" value="ECO:0007669"/>
    <property type="project" value="InterPro"/>
</dbReference>
<protein>
    <submittedName>
        <fullName evidence="5">Neurotransmitter-gated ion-channel ligand-binding domain-containing protein</fullName>
    </submittedName>
</protein>
<dbReference type="InterPro" id="IPR038050">
    <property type="entry name" value="Neuro_actylchol_rec"/>
</dbReference>
<dbReference type="InterPro" id="IPR036734">
    <property type="entry name" value="Neur_chan_lig-bd_sf"/>
</dbReference>
<keyword evidence="1" id="KW-0812">Transmembrane</keyword>
<evidence type="ECO:0000313" key="5">
    <source>
        <dbReference type="WBParaSite" id="ACRNAN_Path_1568.g6097.t1"/>
    </source>
</evidence>
<evidence type="ECO:0000259" key="3">
    <source>
        <dbReference type="Pfam" id="PF02931"/>
    </source>
</evidence>
<feature type="chain" id="PRO_5037102891" evidence="2">
    <location>
        <begin position="21"/>
        <end position="437"/>
    </location>
</feature>
<keyword evidence="1" id="KW-1133">Transmembrane helix</keyword>
<dbReference type="PRINTS" id="PR00252">
    <property type="entry name" value="NRIONCHANNEL"/>
</dbReference>
<keyword evidence="2" id="KW-0732">Signal</keyword>
<keyword evidence="1" id="KW-0472">Membrane</keyword>
<dbReference type="InterPro" id="IPR006202">
    <property type="entry name" value="Neur_chan_lig-bd"/>
</dbReference>
<name>A0A914C281_9BILA</name>
<dbReference type="PANTHER" id="PTHR18945">
    <property type="entry name" value="NEUROTRANSMITTER GATED ION CHANNEL"/>
    <property type="match status" value="1"/>
</dbReference>
<evidence type="ECO:0000256" key="2">
    <source>
        <dbReference type="SAM" id="SignalP"/>
    </source>
</evidence>
<reference evidence="5" key="1">
    <citation type="submission" date="2022-11" db="UniProtKB">
        <authorList>
            <consortium name="WormBaseParasite"/>
        </authorList>
    </citation>
    <scope>IDENTIFICATION</scope>
</reference>
<sequence length="437" mass="50681">MDRFLLFVSYFIITLALTRAQISTSDFDENNNVEDILNKTYVEEQTKLQRAIFKDYNRKLRPIRNQSLPIKIQIHVYIMHFSVDQMQQTILVNGHIYMVWNDEKLVWNSSEFSEVRTTIAKQWELWQPDLRVANSVSGVNQYFEISKRSHASLTSNGPDSTKIEVYPTFSMKIGCQFDYSNYPFDQQQCALRLYTTNRMNEVELQLYYNLNPSVLLGWGDDVTKKHIGEWELDSVTSNMTYYRNRNYYSERPSSGGEAEQSWSMVLTWISLKRNIGLFWVALALPSFISAILNVFSFFMPHPEHAIFLIVANFFMQSVFLQDILTRLPPTVGSSPRIVQFSSLLLMLTSLALCLQLWIKRMGDTKQKISVEAARRMGMFLVVLAPMKKSQISETVEKESDDATKDVEELPDKALVVRNLCFVLYLLVVIFLSAFLLI</sequence>
<dbReference type="Proteomes" id="UP000887540">
    <property type="component" value="Unplaced"/>
</dbReference>
<feature type="transmembrane region" description="Helical" evidence="1">
    <location>
        <begin position="276"/>
        <end position="298"/>
    </location>
</feature>
<accession>A0A914C281</accession>
<feature type="domain" description="Neurotransmitter-gated ion-channel ligand-binding" evidence="3">
    <location>
        <begin position="46"/>
        <end position="250"/>
    </location>
</feature>
<feature type="transmembrane region" description="Helical" evidence="1">
    <location>
        <begin position="305"/>
        <end position="325"/>
    </location>
</feature>
<dbReference type="Pfam" id="PF02931">
    <property type="entry name" value="Neur_chan_LBD"/>
    <property type="match status" value="1"/>
</dbReference>
<dbReference type="InterPro" id="IPR006201">
    <property type="entry name" value="Neur_channel"/>
</dbReference>
<proteinExistence type="predicted"/>
<feature type="transmembrane region" description="Helical" evidence="1">
    <location>
        <begin position="414"/>
        <end position="436"/>
    </location>
</feature>
<dbReference type="Gene3D" id="1.20.58.390">
    <property type="entry name" value="Neurotransmitter-gated ion-channel transmembrane domain"/>
    <property type="match status" value="1"/>
</dbReference>
<evidence type="ECO:0000313" key="4">
    <source>
        <dbReference type="Proteomes" id="UP000887540"/>
    </source>
</evidence>
<feature type="transmembrane region" description="Helical" evidence="1">
    <location>
        <begin position="337"/>
        <end position="358"/>
    </location>
</feature>
<dbReference type="SUPFAM" id="SSF63712">
    <property type="entry name" value="Nicotinic receptor ligand binding domain-like"/>
    <property type="match status" value="1"/>
</dbReference>
<evidence type="ECO:0000256" key="1">
    <source>
        <dbReference type="SAM" id="Phobius"/>
    </source>
</evidence>
<dbReference type="WBParaSite" id="ACRNAN_Path_1568.g6097.t1">
    <property type="protein sequence ID" value="ACRNAN_Path_1568.g6097.t1"/>
    <property type="gene ID" value="ACRNAN_Path_1568.g6097"/>
</dbReference>
<dbReference type="GO" id="GO:0005230">
    <property type="term" value="F:extracellular ligand-gated monoatomic ion channel activity"/>
    <property type="evidence" value="ECO:0007669"/>
    <property type="project" value="InterPro"/>
</dbReference>
<dbReference type="Gene3D" id="2.70.170.10">
    <property type="entry name" value="Neurotransmitter-gated ion-channel ligand-binding domain"/>
    <property type="match status" value="1"/>
</dbReference>
<dbReference type="AlphaFoldDB" id="A0A914C281"/>
<organism evidence="4 5">
    <name type="scientific">Acrobeloides nanus</name>
    <dbReference type="NCBI Taxonomy" id="290746"/>
    <lineage>
        <taxon>Eukaryota</taxon>
        <taxon>Metazoa</taxon>
        <taxon>Ecdysozoa</taxon>
        <taxon>Nematoda</taxon>
        <taxon>Chromadorea</taxon>
        <taxon>Rhabditida</taxon>
        <taxon>Tylenchina</taxon>
        <taxon>Cephalobomorpha</taxon>
        <taxon>Cephaloboidea</taxon>
        <taxon>Cephalobidae</taxon>
        <taxon>Acrobeloides</taxon>
    </lineage>
</organism>
<feature type="signal peptide" evidence="2">
    <location>
        <begin position="1"/>
        <end position="20"/>
    </location>
</feature>
<dbReference type="CDD" id="cd18989">
    <property type="entry name" value="LGIC_ECD_cation"/>
    <property type="match status" value="1"/>
</dbReference>